<protein>
    <submittedName>
        <fullName evidence="1">Uncharacterized protein</fullName>
    </submittedName>
</protein>
<sequence length="55" mass="6529">MLLTDSYYDDNWTKYRKPEAPDVPQDAALLNGKGFRENIKQRVLSIKKSIRRFNQ</sequence>
<reference evidence="1 2" key="1">
    <citation type="journal article" date="2016" name="Nat. Commun.">
        <title>Extremotolerant tardigrade genome and improved radiotolerance of human cultured cells by tardigrade-unique protein.</title>
        <authorList>
            <person name="Hashimoto T."/>
            <person name="Horikawa D.D."/>
            <person name="Saito Y."/>
            <person name="Kuwahara H."/>
            <person name="Kozuka-Hata H."/>
            <person name="Shin-I T."/>
            <person name="Minakuchi Y."/>
            <person name="Ohishi K."/>
            <person name="Motoyama A."/>
            <person name="Aizu T."/>
            <person name="Enomoto A."/>
            <person name="Kondo K."/>
            <person name="Tanaka S."/>
            <person name="Hara Y."/>
            <person name="Koshikawa S."/>
            <person name="Sagara H."/>
            <person name="Miura T."/>
            <person name="Yokobori S."/>
            <person name="Miyagawa K."/>
            <person name="Suzuki Y."/>
            <person name="Kubo T."/>
            <person name="Oyama M."/>
            <person name="Kohara Y."/>
            <person name="Fujiyama A."/>
            <person name="Arakawa K."/>
            <person name="Katayama T."/>
            <person name="Toyoda A."/>
            <person name="Kunieda T."/>
        </authorList>
    </citation>
    <scope>NUCLEOTIDE SEQUENCE [LARGE SCALE GENOMIC DNA]</scope>
    <source>
        <strain evidence="1 2">YOKOZUNA-1</strain>
    </source>
</reference>
<evidence type="ECO:0000313" key="1">
    <source>
        <dbReference type="EMBL" id="GAV03849.1"/>
    </source>
</evidence>
<organism evidence="1 2">
    <name type="scientific">Ramazzottius varieornatus</name>
    <name type="common">Water bear</name>
    <name type="synonym">Tardigrade</name>
    <dbReference type="NCBI Taxonomy" id="947166"/>
    <lineage>
        <taxon>Eukaryota</taxon>
        <taxon>Metazoa</taxon>
        <taxon>Ecdysozoa</taxon>
        <taxon>Tardigrada</taxon>
        <taxon>Eutardigrada</taxon>
        <taxon>Parachela</taxon>
        <taxon>Hypsibioidea</taxon>
        <taxon>Ramazzottiidae</taxon>
        <taxon>Ramazzottius</taxon>
    </lineage>
</organism>
<accession>A0A1D1VZ05</accession>
<proteinExistence type="predicted"/>
<keyword evidence="2" id="KW-1185">Reference proteome</keyword>
<comment type="caution">
    <text evidence="1">The sequence shown here is derived from an EMBL/GenBank/DDBJ whole genome shotgun (WGS) entry which is preliminary data.</text>
</comment>
<dbReference type="EMBL" id="BDGG01000010">
    <property type="protein sequence ID" value="GAV03849.1"/>
    <property type="molecule type" value="Genomic_DNA"/>
</dbReference>
<gene>
    <name evidence="1" type="primary">RvY_14223-1</name>
    <name evidence="1" type="synonym">RvY_14223.1</name>
    <name evidence="1" type="ORF">RvY_14223</name>
</gene>
<evidence type="ECO:0000313" key="2">
    <source>
        <dbReference type="Proteomes" id="UP000186922"/>
    </source>
</evidence>
<dbReference type="AlphaFoldDB" id="A0A1D1VZ05"/>
<dbReference type="Proteomes" id="UP000186922">
    <property type="component" value="Unassembled WGS sequence"/>
</dbReference>
<name>A0A1D1VZ05_RAMVA</name>